<dbReference type="InterPro" id="IPR037171">
    <property type="entry name" value="NagB/RpiA_transferase-like"/>
</dbReference>
<keyword evidence="5" id="KW-0460">Magnesium</keyword>
<dbReference type="GO" id="GO:0046872">
    <property type="term" value="F:metal ion binding"/>
    <property type="evidence" value="ECO:0007669"/>
    <property type="project" value="UniProtKB-KW"/>
</dbReference>
<dbReference type="SUPFAM" id="SSF100950">
    <property type="entry name" value="NagB/RpiA/CoA transferase-like"/>
    <property type="match status" value="1"/>
</dbReference>
<proteinExistence type="inferred from homology"/>
<evidence type="ECO:0000256" key="3">
    <source>
        <dbReference type="ARBA" id="ARBA00022840"/>
    </source>
</evidence>
<sequence length="193" mass="22143">MEAVLQKKSLRRDAIASRQAIPPDIWQRHSQSICQHLAQWQIFQQAQVVLAYQSFCQEPDLSDLWQKFPDKIWGFPRCVGKDLVWHQVNIFELQASHEACMDIGSLGIKEPCPQLPEIDLEQVDMIFVPAVACDRTGYRLGYGGGFYDRWLSDQTGDKVGIIFADYFLAQLPHEDWDVPMQAICTELGIFEVI</sequence>
<comment type="cofactor">
    <cofactor evidence="5">
        <name>Mg(2+)</name>
        <dbReference type="ChEBI" id="CHEBI:18420"/>
    </cofactor>
</comment>
<evidence type="ECO:0000256" key="4">
    <source>
        <dbReference type="PIRSR" id="PIRSR006806-1"/>
    </source>
</evidence>
<feature type="binding site" evidence="4">
    <location>
        <begin position="139"/>
        <end position="147"/>
    </location>
    <ligand>
        <name>ATP</name>
        <dbReference type="ChEBI" id="CHEBI:30616"/>
    </ligand>
</feature>
<evidence type="ECO:0000256" key="2">
    <source>
        <dbReference type="ARBA" id="ARBA00022741"/>
    </source>
</evidence>
<dbReference type="RefSeq" id="WP_330484768.1">
    <property type="nucleotide sequence ID" value="NZ_JAZBJZ010000073.1"/>
</dbReference>
<dbReference type="PANTHER" id="PTHR23407:SF1">
    <property type="entry name" value="5-FORMYLTETRAHYDROFOLATE CYCLO-LIGASE"/>
    <property type="match status" value="1"/>
</dbReference>
<dbReference type="EMBL" id="JAZBJZ010000073">
    <property type="protein sequence ID" value="MEE3718335.1"/>
    <property type="molecule type" value="Genomic_DNA"/>
</dbReference>
<comment type="similarity">
    <text evidence="1 5">Belongs to the 5-formyltetrahydrofolate cyclo-ligase family.</text>
</comment>
<gene>
    <name evidence="6" type="ORF">V2H45_16465</name>
</gene>
<dbReference type="Pfam" id="PF01812">
    <property type="entry name" value="5-FTHF_cyc-lig"/>
    <property type="match status" value="1"/>
</dbReference>
<keyword evidence="6" id="KW-0436">Ligase</keyword>
<protein>
    <recommendedName>
        <fullName evidence="5">5-formyltetrahydrofolate cyclo-ligase</fullName>
        <ecNumber evidence="5">6.3.3.2</ecNumber>
    </recommendedName>
</protein>
<evidence type="ECO:0000256" key="1">
    <source>
        <dbReference type="ARBA" id="ARBA00010638"/>
    </source>
</evidence>
<dbReference type="PIRSF" id="PIRSF006806">
    <property type="entry name" value="FTHF_cligase"/>
    <property type="match status" value="1"/>
</dbReference>
<dbReference type="Gene3D" id="3.40.50.10420">
    <property type="entry name" value="NagB/RpiA/CoA transferase-like"/>
    <property type="match status" value="1"/>
</dbReference>
<feature type="binding site" evidence="4">
    <location>
        <position position="58"/>
    </location>
    <ligand>
        <name>substrate</name>
    </ligand>
</feature>
<accession>A0AAW9Q519</accession>
<dbReference type="NCBIfam" id="TIGR02727">
    <property type="entry name" value="MTHFS_bact"/>
    <property type="match status" value="1"/>
</dbReference>
<dbReference type="InterPro" id="IPR002698">
    <property type="entry name" value="FTHF_cligase"/>
</dbReference>
<evidence type="ECO:0000313" key="6">
    <source>
        <dbReference type="EMBL" id="MEE3718335.1"/>
    </source>
</evidence>
<comment type="catalytic activity">
    <reaction evidence="5">
        <text>(6S)-5-formyl-5,6,7,8-tetrahydrofolate + ATP = (6R)-5,10-methenyltetrahydrofolate + ADP + phosphate</text>
        <dbReference type="Rhea" id="RHEA:10488"/>
        <dbReference type="ChEBI" id="CHEBI:30616"/>
        <dbReference type="ChEBI" id="CHEBI:43474"/>
        <dbReference type="ChEBI" id="CHEBI:57455"/>
        <dbReference type="ChEBI" id="CHEBI:57457"/>
        <dbReference type="ChEBI" id="CHEBI:456216"/>
        <dbReference type="EC" id="6.3.3.2"/>
    </reaction>
</comment>
<dbReference type="AlphaFoldDB" id="A0AAW9Q519"/>
<keyword evidence="3 4" id="KW-0067">ATP-binding</keyword>
<dbReference type="GO" id="GO:0035999">
    <property type="term" value="P:tetrahydrofolate interconversion"/>
    <property type="evidence" value="ECO:0007669"/>
    <property type="project" value="TreeGrafter"/>
</dbReference>
<dbReference type="EC" id="6.3.3.2" evidence="5"/>
<name>A0AAW9Q519_9CYAN</name>
<comment type="caution">
    <text evidence="6">The sequence shown here is derived from an EMBL/GenBank/DDBJ whole genome shotgun (WGS) entry which is preliminary data.</text>
</comment>
<keyword evidence="2 4" id="KW-0547">Nucleotide-binding</keyword>
<organism evidence="6 7">
    <name type="scientific">Tumidithrix elongata BACA0141</name>
    <dbReference type="NCBI Taxonomy" id="2716417"/>
    <lineage>
        <taxon>Bacteria</taxon>
        <taxon>Bacillati</taxon>
        <taxon>Cyanobacteriota</taxon>
        <taxon>Cyanophyceae</taxon>
        <taxon>Pseudanabaenales</taxon>
        <taxon>Pseudanabaenaceae</taxon>
        <taxon>Tumidithrix</taxon>
        <taxon>Tumidithrix elongata</taxon>
    </lineage>
</organism>
<evidence type="ECO:0000256" key="5">
    <source>
        <dbReference type="RuleBase" id="RU361279"/>
    </source>
</evidence>
<dbReference type="Proteomes" id="UP001333818">
    <property type="component" value="Unassembled WGS sequence"/>
</dbReference>
<feature type="binding site" evidence="4">
    <location>
        <begin position="7"/>
        <end position="11"/>
    </location>
    <ligand>
        <name>ATP</name>
        <dbReference type="ChEBI" id="CHEBI:30616"/>
    </ligand>
</feature>
<keyword evidence="7" id="KW-1185">Reference proteome</keyword>
<dbReference type="PANTHER" id="PTHR23407">
    <property type="entry name" value="ATPASE INHIBITOR/5-FORMYLTETRAHYDROFOLATE CYCLO-LIGASE"/>
    <property type="match status" value="1"/>
</dbReference>
<dbReference type="GO" id="GO:0030272">
    <property type="term" value="F:5-formyltetrahydrofolate cyclo-ligase activity"/>
    <property type="evidence" value="ECO:0007669"/>
    <property type="project" value="UniProtKB-EC"/>
</dbReference>
<keyword evidence="5" id="KW-0479">Metal-binding</keyword>
<evidence type="ECO:0000313" key="7">
    <source>
        <dbReference type="Proteomes" id="UP001333818"/>
    </source>
</evidence>
<dbReference type="GO" id="GO:0005524">
    <property type="term" value="F:ATP binding"/>
    <property type="evidence" value="ECO:0007669"/>
    <property type="project" value="UniProtKB-KW"/>
</dbReference>
<dbReference type="GO" id="GO:0009396">
    <property type="term" value="P:folic acid-containing compound biosynthetic process"/>
    <property type="evidence" value="ECO:0007669"/>
    <property type="project" value="TreeGrafter"/>
</dbReference>
<dbReference type="InterPro" id="IPR024185">
    <property type="entry name" value="FTHF_cligase-like_sf"/>
</dbReference>
<reference evidence="6" key="1">
    <citation type="submission" date="2024-01" db="EMBL/GenBank/DDBJ databases">
        <title>Bank of Algae and Cyanobacteria of the Azores (BACA) strain genomes.</title>
        <authorList>
            <person name="Luz R."/>
            <person name="Cordeiro R."/>
            <person name="Fonseca A."/>
            <person name="Goncalves V."/>
        </authorList>
    </citation>
    <scope>NUCLEOTIDE SEQUENCE</scope>
    <source>
        <strain evidence="6">BACA0141</strain>
    </source>
</reference>